<name>A0A545SZ25_9GAMM</name>
<evidence type="ECO:0000313" key="2">
    <source>
        <dbReference type="Proteomes" id="UP000319732"/>
    </source>
</evidence>
<comment type="caution">
    <text evidence="1">The sequence shown here is derived from an EMBL/GenBank/DDBJ whole genome shotgun (WGS) entry which is preliminary data.</text>
</comment>
<dbReference type="OrthoDB" id="6238810at2"/>
<accession>A0A545SZ25</accession>
<dbReference type="RefSeq" id="WP_142929083.1">
    <property type="nucleotide sequence ID" value="NZ_ML660103.1"/>
</dbReference>
<organism evidence="1 2">
    <name type="scientific">Exilibacterium tricleocarpae</name>
    <dbReference type="NCBI Taxonomy" id="2591008"/>
    <lineage>
        <taxon>Bacteria</taxon>
        <taxon>Pseudomonadati</taxon>
        <taxon>Pseudomonadota</taxon>
        <taxon>Gammaproteobacteria</taxon>
        <taxon>Cellvibrionales</taxon>
        <taxon>Cellvibrionaceae</taxon>
        <taxon>Exilibacterium</taxon>
    </lineage>
</organism>
<dbReference type="Proteomes" id="UP000319732">
    <property type="component" value="Unassembled WGS sequence"/>
</dbReference>
<sequence>MVGRLLRSFLADPRRFDIFGLHRLGIFRGMIKGWIADGELSLNPYPTPFTKKILALSTELDWKINILSEDNIVINFGLDEERSQLVFVFLAGTIADTHIVQVSSPAAKLSDIEGGISQELGNELLEDNARATNFGWAIATSKDSDLLVATADLALETIDVEELRAAVLNVAIVADKMEERFGLDNF</sequence>
<proteinExistence type="predicted"/>
<evidence type="ECO:0008006" key="3">
    <source>
        <dbReference type="Google" id="ProtNLM"/>
    </source>
</evidence>
<protein>
    <recommendedName>
        <fullName evidence="3">YbjN domain-containing protein</fullName>
    </recommendedName>
</protein>
<reference evidence="1 2" key="1">
    <citation type="submission" date="2019-06" db="EMBL/GenBank/DDBJ databases">
        <title>Whole genome sequence for Cellvibrionaceae sp. R142.</title>
        <authorList>
            <person name="Wang G."/>
        </authorList>
    </citation>
    <scope>NUCLEOTIDE SEQUENCE [LARGE SCALE GENOMIC DNA]</scope>
    <source>
        <strain evidence="1 2">R142</strain>
    </source>
</reference>
<dbReference type="SUPFAM" id="SSF69635">
    <property type="entry name" value="Type III secretory system chaperone-like"/>
    <property type="match status" value="1"/>
</dbReference>
<dbReference type="EMBL" id="VHSG01000025">
    <property type="protein sequence ID" value="TQV70179.1"/>
    <property type="molecule type" value="Genomic_DNA"/>
</dbReference>
<evidence type="ECO:0000313" key="1">
    <source>
        <dbReference type="EMBL" id="TQV70179.1"/>
    </source>
</evidence>
<dbReference type="AlphaFoldDB" id="A0A545SZ25"/>
<dbReference type="Gene3D" id="3.30.1460.10">
    <property type="match status" value="1"/>
</dbReference>
<keyword evidence="2" id="KW-1185">Reference proteome</keyword>
<gene>
    <name evidence="1" type="ORF">FKG94_21910</name>
</gene>